<dbReference type="Proteomes" id="UP000264006">
    <property type="component" value="Chromosome"/>
</dbReference>
<accession>A0A346XTV2</accession>
<dbReference type="EMBL" id="CP031165">
    <property type="protein sequence ID" value="AXV05649.1"/>
    <property type="molecule type" value="Genomic_DNA"/>
</dbReference>
<dbReference type="AlphaFoldDB" id="A0A346XTV2"/>
<dbReference type="KEGG" id="euz:DVS28_a0948"/>
<sequence>MSHAGALLWVKSAHEQRTAGVKAPGATAQGATPRCCWYNPVP</sequence>
<evidence type="ECO:0000313" key="2">
    <source>
        <dbReference type="Proteomes" id="UP000264006"/>
    </source>
</evidence>
<reference evidence="1 2" key="1">
    <citation type="submission" date="2018-09" db="EMBL/GenBank/DDBJ databases">
        <title>Complete genome sequence of Euzebya sp. DY32-46 isolated from seawater of Pacific Ocean.</title>
        <authorList>
            <person name="Xu L."/>
            <person name="Wu Y.-H."/>
            <person name="Xu X.-W."/>
        </authorList>
    </citation>
    <scope>NUCLEOTIDE SEQUENCE [LARGE SCALE GENOMIC DNA]</scope>
    <source>
        <strain evidence="1 2">DY32-46</strain>
    </source>
</reference>
<proteinExistence type="predicted"/>
<organism evidence="1 2">
    <name type="scientific">Euzebya pacifica</name>
    <dbReference type="NCBI Taxonomy" id="1608957"/>
    <lineage>
        <taxon>Bacteria</taxon>
        <taxon>Bacillati</taxon>
        <taxon>Actinomycetota</taxon>
        <taxon>Nitriliruptoria</taxon>
        <taxon>Euzebyales</taxon>
    </lineage>
</organism>
<gene>
    <name evidence="1" type="ORF">DVS28_a0948</name>
</gene>
<evidence type="ECO:0000313" key="1">
    <source>
        <dbReference type="EMBL" id="AXV05649.1"/>
    </source>
</evidence>
<protein>
    <submittedName>
        <fullName evidence="1">Uncharacterized protein</fullName>
    </submittedName>
</protein>
<name>A0A346XTV2_9ACTN</name>
<keyword evidence="2" id="KW-1185">Reference proteome</keyword>